<protein>
    <submittedName>
        <fullName evidence="1">Uncharacterized protein</fullName>
    </submittedName>
</protein>
<proteinExistence type="predicted"/>
<sequence length="326" mass="37444">MRRPLTMPAFTTEEYEQVHKFLAIKVAYMMGRKFEEGDWSDVYCRAKGIPKVGWSNLNIDVMYGLLGLEHKMLCYRSKPDLRDACGTTLMHPAATRSIRIPINDTDPNEVMRDVLNQYGELINLRKEKVRQQANSLGDVDMRVGWLLWQESLRQFLYFEEEMLIPNPDDYYAVWKPSGGGSRKESKNLWIYETETGKKRYSVTTSAGAKIQPYFDIPSPTDPNIYLFTVIGEVVDTGLIRVWLTEGTKRELERLIGSLEITVVSETILDVVAELSEISPAEFDNFETGYSLLITSEAYAALQEKLPGVNDEHCFRLLSQYLQHQNE</sequence>
<evidence type="ECO:0000313" key="2">
    <source>
        <dbReference type="Proteomes" id="UP000826540"/>
    </source>
</evidence>
<dbReference type="Proteomes" id="UP000826540">
    <property type="component" value="Chromosome"/>
</dbReference>
<evidence type="ECO:0000313" key="1">
    <source>
        <dbReference type="EMBL" id="QYX31748.1"/>
    </source>
</evidence>
<keyword evidence="2" id="KW-1185">Reference proteome</keyword>
<name>A0ABX8WZ86_9CYAN</name>
<dbReference type="EMBL" id="CP080598">
    <property type="protein sequence ID" value="QYX31748.1"/>
    <property type="molecule type" value="Genomic_DNA"/>
</dbReference>
<reference evidence="1 2" key="1">
    <citation type="journal article" date="2022" name="J. Am. Chem. Soc.">
        <title>Biosynthesis of Guanitoxin Enables Global Environmental Detection in Freshwater Cyanobacteria.</title>
        <authorList>
            <person name="Lima S.T."/>
            <person name="Fallon T.R."/>
            <person name="Cordoza J.L."/>
            <person name="Chekan J.R."/>
            <person name="Delbaje E."/>
            <person name="Hopiavuori A.R."/>
            <person name="Alvarenga D.O."/>
            <person name="Wood S.M."/>
            <person name="Luhavaya H."/>
            <person name="Baumgartner J.T."/>
            <person name="Dorr F.A."/>
            <person name="Etchegaray A."/>
            <person name="Pinto E."/>
            <person name="McKinnie S.M.K."/>
            <person name="Fiore M.F."/>
            <person name="Moore B.S."/>
        </authorList>
    </citation>
    <scope>NUCLEOTIDE SEQUENCE [LARGE SCALE GENOMIC DNA]</scope>
    <source>
        <strain evidence="1 2">ITEP-024</strain>
    </source>
</reference>
<gene>
    <name evidence="1" type="ORF">K2F26_23755</name>
</gene>
<organism evidence="1 2">
    <name type="scientific">Sphaerospermopsis torques-reginae ITEP-024</name>
    <dbReference type="NCBI Taxonomy" id="984208"/>
    <lineage>
        <taxon>Bacteria</taxon>
        <taxon>Bacillati</taxon>
        <taxon>Cyanobacteriota</taxon>
        <taxon>Cyanophyceae</taxon>
        <taxon>Nostocales</taxon>
        <taxon>Aphanizomenonaceae</taxon>
        <taxon>Sphaerospermopsis</taxon>
        <taxon>Sphaerospermopsis torques-reginae</taxon>
    </lineage>
</organism>
<dbReference type="RefSeq" id="WP_220609748.1">
    <property type="nucleotide sequence ID" value="NZ_CP080598.1"/>
</dbReference>
<accession>A0ABX8WZ86</accession>